<feature type="compositionally biased region" description="Basic and acidic residues" evidence="2">
    <location>
        <begin position="24"/>
        <end position="35"/>
    </location>
</feature>
<dbReference type="FunCoup" id="A0A152A8Y4">
    <property type="interactions" value="27"/>
</dbReference>
<dbReference type="SUPFAM" id="SSF117281">
    <property type="entry name" value="Kelch motif"/>
    <property type="match status" value="1"/>
</dbReference>
<dbReference type="OrthoDB" id="24392at2759"/>
<gene>
    <name evidence="4" type="ORF">DLAC_00027</name>
</gene>
<dbReference type="AlphaFoldDB" id="A0A152A8Y4"/>
<evidence type="ECO:0000259" key="3">
    <source>
        <dbReference type="PROSITE" id="PS50119"/>
    </source>
</evidence>
<evidence type="ECO:0000256" key="1">
    <source>
        <dbReference type="PROSITE-ProRule" id="PRU00024"/>
    </source>
</evidence>
<reference evidence="4 5" key="1">
    <citation type="submission" date="2015-12" db="EMBL/GenBank/DDBJ databases">
        <title>Dictyostelia acquired genes for synthesis and detection of signals that induce cell-type specialization by lateral gene transfer from prokaryotes.</title>
        <authorList>
            <person name="Gloeckner G."/>
            <person name="Schaap P."/>
        </authorList>
    </citation>
    <scope>NUCLEOTIDE SEQUENCE [LARGE SCALE GENOMIC DNA]</scope>
    <source>
        <strain evidence="4 5">TK</strain>
    </source>
</reference>
<dbReference type="Pfam" id="PF01344">
    <property type="entry name" value="Kelch_1"/>
    <property type="match status" value="1"/>
</dbReference>
<keyword evidence="5" id="KW-1185">Reference proteome</keyword>
<dbReference type="Gene3D" id="2.120.10.80">
    <property type="entry name" value="Kelch-type beta propeller"/>
    <property type="match status" value="1"/>
</dbReference>
<keyword evidence="1" id="KW-0863">Zinc-finger</keyword>
<sequence>MVKIQNSDSEDSLSGSESDISSDEEAKDKQIVVSPKKEEKITTTTAVIPKSPCLPNKHVKSTDLFCTKCRTAICAKCLAFHPGHEVVDYEELLENILKNSKKFSDDLKAVVEERIGEKDINYQLFQDSVQKHYDEQTLLISDHFKKLHDQLHYREVELKRELKSYHDENEETLATFLSKVENEIQQSKEFITEFEQFKPTQDDDEKNMKLVTDYYEALASTGKTLDNNLYRIYSFVDSTTDTTINSLLKIQQKRSVPLQYKGSTNKTSSEANCVIYTYGKDGVEKYNIVTGDVKLILKAGAPNSPPFMSFFWHYTVIDQIIYMFDRDKAWVLDTTADKPAWREIKFGCNTSSSCSAVYDGQDLIYIFGGYCLSNKDDIKSIFTFNIRTEEFKEVGNKLINSSYLSMTYDNGLVYLIGGYNTTNSWLNRLDIFDCKTGKVEHLCKVTDTNVLINSGIWVPSKELYYCFTWTAGWYSINKQGICTRLAKPGCSPNYTKSFFDGNNTIYLIVERDRNIYIYDIEKDTFKVQPSLFENEIFSSNFVGCSNE</sequence>
<protein>
    <recommendedName>
        <fullName evidence="3">B box-type domain-containing protein</fullName>
    </recommendedName>
</protein>
<dbReference type="InterPro" id="IPR006652">
    <property type="entry name" value="Kelch_1"/>
</dbReference>
<dbReference type="SUPFAM" id="SSF57845">
    <property type="entry name" value="B-box zinc-binding domain"/>
    <property type="match status" value="1"/>
</dbReference>
<dbReference type="PROSITE" id="PS50119">
    <property type="entry name" value="ZF_BBOX"/>
    <property type="match status" value="1"/>
</dbReference>
<evidence type="ECO:0000313" key="5">
    <source>
        <dbReference type="Proteomes" id="UP000076078"/>
    </source>
</evidence>
<name>A0A152A8Y4_TIELA</name>
<evidence type="ECO:0000313" key="4">
    <source>
        <dbReference type="EMBL" id="KYR02585.1"/>
    </source>
</evidence>
<dbReference type="Gene3D" id="3.30.160.60">
    <property type="entry name" value="Classic Zinc Finger"/>
    <property type="match status" value="1"/>
</dbReference>
<dbReference type="GO" id="GO:0008270">
    <property type="term" value="F:zinc ion binding"/>
    <property type="evidence" value="ECO:0007669"/>
    <property type="project" value="UniProtKB-KW"/>
</dbReference>
<dbReference type="Proteomes" id="UP000076078">
    <property type="component" value="Unassembled WGS sequence"/>
</dbReference>
<comment type="caution">
    <text evidence="4">The sequence shown here is derived from an EMBL/GenBank/DDBJ whole genome shotgun (WGS) entry which is preliminary data.</text>
</comment>
<accession>A0A152A8Y4</accession>
<proteinExistence type="predicted"/>
<dbReference type="InParanoid" id="A0A152A8Y4"/>
<organism evidence="4 5">
    <name type="scientific">Tieghemostelium lacteum</name>
    <name type="common">Slime mold</name>
    <name type="synonym">Dictyostelium lacteum</name>
    <dbReference type="NCBI Taxonomy" id="361077"/>
    <lineage>
        <taxon>Eukaryota</taxon>
        <taxon>Amoebozoa</taxon>
        <taxon>Evosea</taxon>
        <taxon>Eumycetozoa</taxon>
        <taxon>Dictyostelia</taxon>
        <taxon>Dictyosteliales</taxon>
        <taxon>Raperosteliaceae</taxon>
        <taxon>Tieghemostelium</taxon>
    </lineage>
</organism>
<evidence type="ECO:0000256" key="2">
    <source>
        <dbReference type="SAM" id="MobiDB-lite"/>
    </source>
</evidence>
<dbReference type="EMBL" id="LODT01000001">
    <property type="protein sequence ID" value="KYR02585.1"/>
    <property type="molecule type" value="Genomic_DNA"/>
</dbReference>
<dbReference type="InterPro" id="IPR000315">
    <property type="entry name" value="Znf_B-box"/>
</dbReference>
<dbReference type="InterPro" id="IPR015915">
    <property type="entry name" value="Kelch-typ_b-propeller"/>
</dbReference>
<keyword evidence="1" id="KW-0862">Zinc</keyword>
<keyword evidence="1" id="KW-0479">Metal-binding</keyword>
<feature type="region of interest" description="Disordered" evidence="2">
    <location>
        <begin position="1"/>
        <end position="35"/>
    </location>
</feature>
<feature type="domain" description="B box-type" evidence="3">
    <location>
        <begin position="48"/>
        <end position="89"/>
    </location>
</feature>